<keyword evidence="1" id="KW-0812">Transmembrane</keyword>
<proteinExistence type="predicted"/>
<keyword evidence="1" id="KW-1133">Transmembrane helix</keyword>
<name>A0A8H6YWG0_9AGAR</name>
<comment type="caution">
    <text evidence="3">The sequence shown here is derived from an EMBL/GenBank/DDBJ whole genome shotgun (WGS) entry which is preliminary data.</text>
</comment>
<feature type="transmembrane region" description="Helical" evidence="1">
    <location>
        <begin position="51"/>
        <end position="77"/>
    </location>
</feature>
<feature type="chain" id="PRO_5034520686" evidence="2">
    <location>
        <begin position="28"/>
        <end position="126"/>
    </location>
</feature>
<organism evidence="3 4">
    <name type="scientific">Mycena venus</name>
    <dbReference type="NCBI Taxonomy" id="2733690"/>
    <lineage>
        <taxon>Eukaryota</taxon>
        <taxon>Fungi</taxon>
        <taxon>Dikarya</taxon>
        <taxon>Basidiomycota</taxon>
        <taxon>Agaricomycotina</taxon>
        <taxon>Agaricomycetes</taxon>
        <taxon>Agaricomycetidae</taxon>
        <taxon>Agaricales</taxon>
        <taxon>Marasmiineae</taxon>
        <taxon>Mycenaceae</taxon>
        <taxon>Mycena</taxon>
    </lineage>
</organism>
<reference evidence="3" key="1">
    <citation type="submission" date="2020-05" db="EMBL/GenBank/DDBJ databases">
        <title>Mycena genomes resolve the evolution of fungal bioluminescence.</title>
        <authorList>
            <person name="Tsai I.J."/>
        </authorList>
    </citation>
    <scope>NUCLEOTIDE SEQUENCE</scope>
    <source>
        <strain evidence="3">CCC161011</strain>
    </source>
</reference>
<evidence type="ECO:0000256" key="1">
    <source>
        <dbReference type="SAM" id="Phobius"/>
    </source>
</evidence>
<gene>
    <name evidence="3" type="ORF">MVEN_00157400</name>
</gene>
<accession>A0A8H6YWG0</accession>
<sequence>MLDPAEGASRLAFTLLFLLCTLTLTDTALRLGIRADHQLIKTGPYAVVRHLSYSGGVLAGTGVAPRGIGLAAAGIGLRTRMRSAMLKERLGKEWGVGDACLILDRAWRVLRVCRFSPASFDLPCHF</sequence>
<feature type="signal peptide" evidence="2">
    <location>
        <begin position="1"/>
        <end position="27"/>
    </location>
</feature>
<evidence type="ECO:0000256" key="2">
    <source>
        <dbReference type="SAM" id="SignalP"/>
    </source>
</evidence>
<keyword evidence="2" id="KW-0732">Signal</keyword>
<keyword evidence="4" id="KW-1185">Reference proteome</keyword>
<keyword evidence="1" id="KW-0472">Membrane</keyword>
<dbReference type="Proteomes" id="UP000620124">
    <property type="component" value="Unassembled WGS sequence"/>
</dbReference>
<evidence type="ECO:0000313" key="4">
    <source>
        <dbReference type="Proteomes" id="UP000620124"/>
    </source>
</evidence>
<protein>
    <submittedName>
        <fullName evidence="3">Uncharacterized protein</fullName>
    </submittedName>
</protein>
<dbReference type="EMBL" id="JACAZI010000002">
    <property type="protein sequence ID" value="KAF7368358.1"/>
    <property type="molecule type" value="Genomic_DNA"/>
</dbReference>
<dbReference type="Gene3D" id="1.20.120.1630">
    <property type="match status" value="1"/>
</dbReference>
<evidence type="ECO:0000313" key="3">
    <source>
        <dbReference type="EMBL" id="KAF7368358.1"/>
    </source>
</evidence>
<dbReference type="AlphaFoldDB" id="A0A8H6YWG0"/>
<dbReference type="OrthoDB" id="422086at2759"/>